<dbReference type="Gene3D" id="1.10.630.10">
    <property type="entry name" value="Cytochrome P450"/>
    <property type="match status" value="1"/>
</dbReference>
<name>A0A5R8NQB5_9NOCA</name>
<reference evidence="2 3" key="1">
    <citation type="submission" date="2019-05" db="EMBL/GenBank/DDBJ databases">
        <title>Genomes sequences of two Nocardia cyriacigeorgica environmental isolates, type strains Nocardia asteroides ATCC 19247 and Nocardia cyriacigeorgica DSM 44484.</title>
        <authorList>
            <person name="Vautrin F."/>
            <person name="Bergeron E."/>
            <person name="Dubost A."/>
            <person name="Abrouk D."/>
            <person name="Rodriguez Nava V."/>
            <person name="Pujic P."/>
        </authorList>
    </citation>
    <scope>NUCLEOTIDE SEQUENCE [LARGE SCALE GENOMIC DNA]</scope>
    <source>
        <strain evidence="2 3">EML 446</strain>
    </source>
</reference>
<proteinExistence type="inferred from homology"/>
<protein>
    <submittedName>
        <fullName evidence="2">Cytochrome P450</fullName>
    </submittedName>
</protein>
<dbReference type="GO" id="GO:0004497">
    <property type="term" value="F:monooxygenase activity"/>
    <property type="evidence" value="ECO:0007669"/>
    <property type="project" value="InterPro"/>
</dbReference>
<organism evidence="2 3">
    <name type="scientific">Nocardia cyriacigeorgica</name>
    <dbReference type="NCBI Taxonomy" id="135487"/>
    <lineage>
        <taxon>Bacteria</taxon>
        <taxon>Bacillati</taxon>
        <taxon>Actinomycetota</taxon>
        <taxon>Actinomycetes</taxon>
        <taxon>Mycobacteriales</taxon>
        <taxon>Nocardiaceae</taxon>
        <taxon>Nocardia</taxon>
    </lineage>
</organism>
<evidence type="ECO:0000256" key="1">
    <source>
        <dbReference type="ARBA" id="ARBA00010617"/>
    </source>
</evidence>
<dbReference type="GO" id="GO:0016705">
    <property type="term" value="F:oxidoreductase activity, acting on paired donors, with incorporation or reduction of molecular oxygen"/>
    <property type="evidence" value="ECO:0007669"/>
    <property type="project" value="InterPro"/>
</dbReference>
<comment type="similarity">
    <text evidence="1">Belongs to the cytochrome P450 family.</text>
</comment>
<dbReference type="SUPFAM" id="SSF48264">
    <property type="entry name" value="Cytochrome P450"/>
    <property type="match status" value="1"/>
</dbReference>
<sequence length="376" mass="41294">MVPVLLAEDVPATLVIGYDTAKRVLNDDDRFPADPRTWQKTLPTRHRLRPMMEWRPNTLRAAGDEHGRYRKALNRGLTVVDLHYVRAAAERTAISLINSFCRDASADLVSQYFSPLFTSVLTSDIMGCPPELLGDVLTATAAMFDTDATVDVEAMLGSALGALMASKNGCPAHTDVTANLVHTATDLAHEEKLHQLVTLLTAGIEVPRNHAANTTLLMLTNDRYRHNEAGFAPPVEDAMVENLTTDPPMANYAPRYPRARTLLDGIWLPAHQPVLISMAACNNDPTIRRTNDSDWDYGGGNGWHLGHGAGRHRCPEMTRRSSDLIVGAAIGQLFDALPDMQLAIPREQLTWRPGPFHRSLTALPVAFPPAEPLLIP</sequence>
<evidence type="ECO:0000313" key="2">
    <source>
        <dbReference type="EMBL" id="TLF77833.1"/>
    </source>
</evidence>
<evidence type="ECO:0000313" key="3">
    <source>
        <dbReference type="Proteomes" id="UP000306378"/>
    </source>
</evidence>
<accession>A0A5R8NQB5</accession>
<dbReference type="PANTHER" id="PTHR46696:SF1">
    <property type="entry name" value="CYTOCHROME P450 YJIB-RELATED"/>
    <property type="match status" value="1"/>
</dbReference>
<dbReference type="PANTHER" id="PTHR46696">
    <property type="entry name" value="P450, PUTATIVE (EUROFUNG)-RELATED"/>
    <property type="match status" value="1"/>
</dbReference>
<dbReference type="AlphaFoldDB" id="A0A5R8NQB5"/>
<gene>
    <name evidence="2" type="ORF">FEK34_15390</name>
</gene>
<dbReference type="EMBL" id="VBUT01000005">
    <property type="protein sequence ID" value="TLF77833.1"/>
    <property type="molecule type" value="Genomic_DNA"/>
</dbReference>
<dbReference type="Proteomes" id="UP000306378">
    <property type="component" value="Unassembled WGS sequence"/>
</dbReference>
<dbReference type="InterPro" id="IPR036396">
    <property type="entry name" value="Cyt_P450_sf"/>
</dbReference>
<comment type="caution">
    <text evidence="2">The sequence shown here is derived from an EMBL/GenBank/DDBJ whole genome shotgun (WGS) entry which is preliminary data.</text>
</comment>
<dbReference type="GO" id="GO:0020037">
    <property type="term" value="F:heme binding"/>
    <property type="evidence" value="ECO:0007669"/>
    <property type="project" value="InterPro"/>
</dbReference>
<dbReference type="GO" id="GO:0005506">
    <property type="term" value="F:iron ion binding"/>
    <property type="evidence" value="ECO:0007669"/>
    <property type="project" value="InterPro"/>
</dbReference>